<evidence type="ECO:0000313" key="4">
    <source>
        <dbReference type="Proteomes" id="UP000005206"/>
    </source>
</evidence>
<evidence type="ECO:0008006" key="5">
    <source>
        <dbReference type="Google" id="ProtNLM"/>
    </source>
</evidence>
<dbReference type="InParanoid" id="C7ZBQ9"/>
<feature type="compositionally biased region" description="Low complexity" evidence="1">
    <location>
        <begin position="153"/>
        <end position="177"/>
    </location>
</feature>
<name>C7ZBQ9_FUSV7</name>
<keyword evidence="4" id="KW-1185">Reference proteome</keyword>
<dbReference type="EMBL" id="GG698915">
    <property type="protein sequence ID" value="EEU38560.1"/>
    <property type="molecule type" value="Genomic_DNA"/>
</dbReference>
<dbReference type="GeneID" id="9670643"/>
<dbReference type="VEuPathDB" id="FungiDB:NECHADRAFT_88496"/>
<evidence type="ECO:0000313" key="3">
    <source>
        <dbReference type="EMBL" id="EEU38560.1"/>
    </source>
</evidence>
<organism evidence="3 4">
    <name type="scientific">Fusarium vanettenii (strain ATCC MYA-4622 / CBS 123669 / FGSC 9596 / NRRL 45880 / 77-13-4)</name>
    <name type="common">Fusarium solani subsp. pisi</name>
    <dbReference type="NCBI Taxonomy" id="660122"/>
    <lineage>
        <taxon>Eukaryota</taxon>
        <taxon>Fungi</taxon>
        <taxon>Dikarya</taxon>
        <taxon>Ascomycota</taxon>
        <taxon>Pezizomycotina</taxon>
        <taxon>Sordariomycetes</taxon>
        <taxon>Hypocreomycetidae</taxon>
        <taxon>Hypocreales</taxon>
        <taxon>Nectriaceae</taxon>
        <taxon>Fusarium</taxon>
        <taxon>Fusarium solani species complex</taxon>
        <taxon>Fusarium vanettenii</taxon>
    </lineage>
</organism>
<feature type="chain" id="PRO_5013265935" description="LysM domain-containing protein" evidence="2">
    <location>
        <begin position="16"/>
        <end position="298"/>
    </location>
</feature>
<feature type="compositionally biased region" description="Polar residues" evidence="1">
    <location>
        <begin position="95"/>
        <end position="108"/>
    </location>
</feature>
<dbReference type="OrthoDB" id="4979445at2759"/>
<dbReference type="AlphaFoldDB" id="C7ZBQ9"/>
<accession>C7ZBQ9</accession>
<evidence type="ECO:0000256" key="1">
    <source>
        <dbReference type="SAM" id="MobiDB-lite"/>
    </source>
</evidence>
<proteinExistence type="predicted"/>
<dbReference type="KEGG" id="nhe:NECHADRAFT_88496"/>
<dbReference type="RefSeq" id="XP_003044273.1">
    <property type="nucleotide sequence ID" value="XM_003044227.1"/>
</dbReference>
<feature type="region of interest" description="Disordered" evidence="1">
    <location>
        <begin position="95"/>
        <end position="195"/>
    </location>
</feature>
<dbReference type="HOGENOM" id="CLU_085429_0_0_1"/>
<feature type="signal peptide" evidence="2">
    <location>
        <begin position="1"/>
        <end position="15"/>
    </location>
</feature>
<dbReference type="PROSITE" id="PS51257">
    <property type="entry name" value="PROKAR_LIPOPROTEIN"/>
    <property type="match status" value="1"/>
</dbReference>
<feature type="compositionally biased region" description="Polar residues" evidence="1">
    <location>
        <begin position="115"/>
        <end position="141"/>
    </location>
</feature>
<reference evidence="3 4" key="1">
    <citation type="journal article" date="2009" name="PLoS Genet.">
        <title>The genome of Nectria haematococca: contribution of supernumerary chromosomes to gene expansion.</title>
        <authorList>
            <person name="Coleman J.J."/>
            <person name="Rounsley S.D."/>
            <person name="Rodriguez-Carres M."/>
            <person name="Kuo A."/>
            <person name="Wasmann C.C."/>
            <person name="Grimwood J."/>
            <person name="Schmutz J."/>
            <person name="Taga M."/>
            <person name="White G.J."/>
            <person name="Zhou S."/>
            <person name="Schwartz D.C."/>
            <person name="Freitag M."/>
            <person name="Ma L.J."/>
            <person name="Danchin E.G."/>
            <person name="Henrissat B."/>
            <person name="Coutinho P.M."/>
            <person name="Nelson D.R."/>
            <person name="Straney D."/>
            <person name="Napoli C.A."/>
            <person name="Barker B.M."/>
            <person name="Gribskov M."/>
            <person name="Rep M."/>
            <person name="Kroken S."/>
            <person name="Molnar I."/>
            <person name="Rensing C."/>
            <person name="Kennell J.C."/>
            <person name="Zamora J."/>
            <person name="Farman M.L."/>
            <person name="Selker E.U."/>
            <person name="Salamov A."/>
            <person name="Shapiro H."/>
            <person name="Pangilinan J."/>
            <person name="Lindquist E."/>
            <person name="Lamers C."/>
            <person name="Grigoriev I.V."/>
            <person name="Geiser D.M."/>
            <person name="Covert S.F."/>
            <person name="Temporini E."/>
            <person name="Vanetten H.D."/>
        </authorList>
    </citation>
    <scope>NUCLEOTIDE SEQUENCE [LARGE SCALE GENOMIC DNA]</scope>
    <source>
        <strain evidence="4">ATCC MYA-4622 / CBS 123669 / FGSC 9596 / NRRL 45880 / 77-13-4</strain>
    </source>
</reference>
<evidence type="ECO:0000256" key="2">
    <source>
        <dbReference type="SAM" id="SignalP"/>
    </source>
</evidence>
<sequence length="298" mass="31829">MKPILSLFSVSLVSAACTLDYAIWVPRDGDTFAQDVGQALPGFDYGEAEALNSGVNINKIYPGRTYKVPYDASMEIVPPAAWSGDCPRTLQLNQNAHSKQAGSPTSHAVSRGSRDSTATSTGLDSTANPSKTPTGTDTSGDLFSIRLPGSLEPTGTQSTTPTTDASTPDSATTATGSHSIQEPAATGTGSPLVCWKETHPEAGKFSSSKESRVDFIESFCKRLDTFEINAQHPIEEAPYDDVWIGMQMLPSCPNDAVGPDHSKSCREVLENINDKCNEAGGVFQTECLESYIHRQTSQ</sequence>
<protein>
    <recommendedName>
        <fullName evidence="5">LysM domain-containing protein</fullName>
    </recommendedName>
</protein>
<gene>
    <name evidence="3" type="ORF">NECHADRAFT_88496</name>
</gene>
<keyword evidence="2" id="KW-0732">Signal</keyword>
<dbReference type="Proteomes" id="UP000005206">
    <property type="component" value="Chromosome 14"/>
</dbReference>